<reference evidence="1 2" key="1">
    <citation type="submission" date="2019-02" db="EMBL/GenBank/DDBJ databases">
        <title>Deep-cultivation of Planctomycetes and their phenomic and genomic characterization uncovers novel biology.</title>
        <authorList>
            <person name="Wiegand S."/>
            <person name="Jogler M."/>
            <person name="Boedeker C."/>
            <person name="Pinto D."/>
            <person name="Vollmers J."/>
            <person name="Rivas-Marin E."/>
            <person name="Kohn T."/>
            <person name="Peeters S.H."/>
            <person name="Heuer A."/>
            <person name="Rast P."/>
            <person name="Oberbeckmann S."/>
            <person name="Bunk B."/>
            <person name="Jeske O."/>
            <person name="Meyerdierks A."/>
            <person name="Storesund J.E."/>
            <person name="Kallscheuer N."/>
            <person name="Luecker S."/>
            <person name="Lage O.M."/>
            <person name="Pohl T."/>
            <person name="Merkel B.J."/>
            <person name="Hornburger P."/>
            <person name="Mueller R.-W."/>
            <person name="Bruemmer F."/>
            <person name="Labrenz M."/>
            <person name="Spormann A.M."/>
            <person name="Op Den Camp H."/>
            <person name="Overmann J."/>
            <person name="Amann R."/>
            <person name="Jetten M.S.M."/>
            <person name="Mascher T."/>
            <person name="Medema M.H."/>
            <person name="Devos D.P."/>
            <person name="Kaster A.-K."/>
            <person name="Ovreas L."/>
            <person name="Rohde M."/>
            <person name="Galperin M.Y."/>
            <person name="Jogler C."/>
        </authorList>
    </citation>
    <scope>NUCLEOTIDE SEQUENCE [LARGE SCALE GENOMIC DNA]</scope>
    <source>
        <strain evidence="1 2">Pla144</strain>
    </source>
</reference>
<dbReference type="Proteomes" id="UP000318437">
    <property type="component" value="Unassembled WGS sequence"/>
</dbReference>
<proteinExistence type="predicted"/>
<evidence type="ECO:0000313" key="2">
    <source>
        <dbReference type="Proteomes" id="UP000318437"/>
    </source>
</evidence>
<dbReference type="EMBL" id="SJPS01000001">
    <property type="protein sequence ID" value="TWU30279.1"/>
    <property type="molecule type" value="Genomic_DNA"/>
</dbReference>
<comment type="caution">
    <text evidence="1">The sequence shown here is derived from an EMBL/GenBank/DDBJ whole genome shotgun (WGS) entry which is preliminary data.</text>
</comment>
<sequence>MPEGWILIGMTSSSRETAWVNGHDVSSDQIHFYAEGTAIDYRTMPSAPWYSLQMRREFFQSLAISLSGQEVEIPLRDCINRTIPREKAAELKTELDAIIVLSQQDFSPNLSVPAQLVEFRILEKLLAALSEASLYKVRKEKRVLRQRYLVDRIETLLDAQQTGPFRISHLMDKTGLQER</sequence>
<evidence type="ECO:0000313" key="1">
    <source>
        <dbReference type="EMBL" id="TWU30279.1"/>
    </source>
</evidence>
<name>A0A5C6D5U4_9BACT</name>
<accession>A0A5C6D5U4</accession>
<keyword evidence="2" id="KW-1185">Reference proteome</keyword>
<organism evidence="1 2">
    <name type="scientific">Bythopirellula polymerisocia</name>
    <dbReference type="NCBI Taxonomy" id="2528003"/>
    <lineage>
        <taxon>Bacteria</taxon>
        <taxon>Pseudomonadati</taxon>
        <taxon>Planctomycetota</taxon>
        <taxon>Planctomycetia</taxon>
        <taxon>Pirellulales</taxon>
        <taxon>Lacipirellulaceae</taxon>
        <taxon>Bythopirellula</taxon>
    </lineage>
</organism>
<dbReference type="AlphaFoldDB" id="A0A5C6D5U4"/>
<protein>
    <submittedName>
        <fullName evidence="1">Uncharacterized protein</fullName>
    </submittedName>
</protein>
<gene>
    <name evidence="1" type="ORF">Pla144_10650</name>
</gene>